<name>A0A0F9U4Q1_9ZZZZ</name>
<evidence type="ECO:0000313" key="1">
    <source>
        <dbReference type="EMBL" id="KKN86594.1"/>
    </source>
</evidence>
<dbReference type="EMBL" id="LAZR01000146">
    <property type="protein sequence ID" value="KKN86594.1"/>
    <property type="molecule type" value="Genomic_DNA"/>
</dbReference>
<accession>A0A0F9U4Q1</accession>
<gene>
    <name evidence="1" type="ORF">LCGC14_0267700</name>
</gene>
<protein>
    <submittedName>
        <fullName evidence="1">Uncharacterized protein</fullName>
    </submittedName>
</protein>
<proteinExistence type="predicted"/>
<sequence>MAYSPYYDYEAAADDSPLIESCSAYYDECQSLFVAKCVQCLDYYCDDHMFKHMLSRCPNKRTHYMLRTYTGDKHRKRIMAELTKRGKNELIDDFR</sequence>
<dbReference type="AlphaFoldDB" id="A0A0F9U4Q1"/>
<organism evidence="1">
    <name type="scientific">marine sediment metagenome</name>
    <dbReference type="NCBI Taxonomy" id="412755"/>
    <lineage>
        <taxon>unclassified sequences</taxon>
        <taxon>metagenomes</taxon>
        <taxon>ecological metagenomes</taxon>
    </lineage>
</organism>
<reference evidence="1" key="1">
    <citation type="journal article" date="2015" name="Nature">
        <title>Complex archaea that bridge the gap between prokaryotes and eukaryotes.</title>
        <authorList>
            <person name="Spang A."/>
            <person name="Saw J.H."/>
            <person name="Jorgensen S.L."/>
            <person name="Zaremba-Niedzwiedzka K."/>
            <person name="Martijn J."/>
            <person name="Lind A.E."/>
            <person name="van Eijk R."/>
            <person name="Schleper C."/>
            <person name="Guy L."/>
            <person name="Ettema T.J."/>
        </authorList>
    </citation>
    <scope>NUCLEOTIDE SEQUENCE</scope>
</reference>
<comment type="caution">
    <text evidence="1">The sequence shown here is derived from an EMBL/GenBank/DDBJ whole genome shotgun (WGS) entry which is preliminary data.</text>
</comment>